<dbReference type="NCBIfam" id="TIGR03513">
    <property type="entry name" value="GldL_gliding"/>
    <property type="match status" value="1"/>
</dbReference>
<dbReference type="InterPro" id="IPR055087">
    <property type="entry name" value="GldL-like_N"/>
</dbReference>
<dbReference type="STRING" id="1790137.AXE80_12520"/>
<gene>
    <name evidence="4" type="ORF">AXE80_12520</name>
</gene>
<dbReference type="KEGG" id="wfu:AXE80_12520"/>
<keyword evidence="1" id="KW-0175">Coiled coil</keyword>
<dbReference type="EMBL" id="CP014224">
    <property type="protein sequence ID" value="ANW97059.1"/>
    <property type="molecule type" value="Genomic_DNA"/>
</dbReference>
<evidence type="ECO:0000313" key="4">
    <source>
        <dbReference type="EMBL" id="ANW97059.1"/>
    </source>
</evidence>
<evidence type="ECO:0000313" key="5">
    <source>
        <dbReference type="Proteomes" id="UP000092967"/>
    </source>
</evidence>
<evidence type="ECO:0000259" key="3">
    <source>
        <dbReference type="Pfam" id="PF22827"/>
    </source>
</evidence>
<dbReference type="RefSeq" id="WP_068827872.1">
    <property type="nucleotide sequence ID" value="NZ_CP014224.1"/>
</dbReference>
<dbReference type="Proteomes" id="UP000092967">
    <property type="component" value="Chromosome"/>
</dbReference>
<dbReference type="InterPro" id="IPR019852">
    <property type="entry name" value="Motility-assoc_prot_GldL"/>
</dbReference>
<feature type="transmembrane region" description="Helical" evidence="2">
    <location>
        <begin position="12"/>
        <end position="34"/>
    </location>
</feature>
<feature type="coiled-coil region" evidence="1">
    <location>
        <begin position="184"/>
        <end position="211"/>
    </location>
</feature>
<evidence type="ECO:0000256" key="1">
    <source>
        <dbReference type="SAM" id="Coils"/>
    </source>
</evidence>
<dbReference type="AlphaFoldDB" id="A0A1B1Y8L2"/>
<evidence type="ECO:0000256" key="2">
    <source>
        <dbReference type="SAM" id="Phobius"/>
    </source>
</evidence>
<keyword evidence="5" id="KW-1185">Reference proteome</keyword>
<proteinExistence type="predicted"/>
<feature type="domain" description="Gliding motility protein GldL-like N-terminal" evidence="3">
    <location>
        <begin position="15"/>
        <end position="76"/>
    </location>
</feature>
<dbReference type="Pfam" id="PF22827">
    <property type="entry name" value="GldL_N"/>
    <property type="match status" value="1"/>
</dbReference>
<sequence>MDLNSTGFKKFMAMAYGLGGAVVILGALFKLMHWPHSSEMLVIGLGTEAVIFVISAFEPLPKEELDWALVYPELTGSGSSSKKKKEETPEGVLTKKIDEMLAASNLDANVINKLTTSMNNLSDAAKQIGESSGSVADTSKYNKEINAAANHLEKINAMYATQEDSMNKVQSAQMEVLSNQTKLVNSVSEKSEELTRQMESLSKNIASLNSVYGGMLSAMGNK</sequence>
<organism evidence="4 5">
    <name type="scientific">Wenyingzhuangia fucanilytica</name>
    <dbReference type="NCBI Taxonomy" id="1790137"/>
    <lineage>
        <taxon>Bacteria</taxon>
        <taxon>Pseudomonadati</taxon>
        <taxon>Bacteroidota</taxon>
        <taxon>Flavobacteriia</taxon>
        <taxon>Flavobacteriales</taxon>
        <taxon>Flavobacteriaceae</taxon>
        <taxon>Wenyingzhuangia</taxon>
    </lineage>
</organism>
<protein>
    <recommendedName>
        <fullName evidence="3">Gliding motility protein GldL-like N-terminal domain-containing protein</fullName>
    </recommendedName>
</protein>
<reference evidence="4 5" key="1">
    <citation type="submission" date="2016-02" db="EMBL/GenBank/DDBJ databases">
        <authorList>
            <person name="Wen L."/>
            <person name="He K."/>
            <person name="Yang H."/>
        </authorList>
    </citation>
    <scope>NUCLEOTIDE SEQUENCE [LARGE SCALE GENOMIC DNA]</scope>
    <source>
        <strain evidence="4 5">CZ1127</strain>
    </source>
</reference>
<accession>A0A1B1Y8L2</accession>
<keyword evidence="2" id="KW-0812">Transmembrane</keyword>
<keyword evidence="2" id="KW-1133">Transmembrane helix</keyword>
<name>A0A1B1Y8L2_9FLAO</name>
<keyword evidence="2" id="KW-0472">Membrane</keyword>